<dbReference type="GO" id="GO:0016887">
    <property type="term" value="F:ATP hydrolysis activity"/>
    <property type="evidence" value="ECO:0007669"/>
    <property type="project" value="InterPro"/>
</dbReference>
<dbReference type="PANTHER" id="PTHR43790:SF3">
    <property type="entry name" value="D-ALLOSE IMPORT ATP-BINDING PROTEIN ALSA-RELATED"/>
    <property type="match status" value="1"/>
</dbReference>
<evidence type="ECO:0000256" key="5">
    <source>
        <dbReference type="ARBA" id="ARBA00022737"/>
    </source>
</evidence>
<dbReference type="SUPFAM" id="SSF52540">
    <property type="entry name" value="P-loop containing nucleoside triphosphate hydrolases"/>
    <property type="match status" value="2"/>
</dbReference>
<evidence type="ECO:0000256" key="3">
    <source>
        <dbReference type="ARBA" id="ARBA00022519"/>
    </source>
</evidence>
<evidence type="ECO:0000256" key="9">
    <source>
        <dbReference type="ARBA" id="ARBA00023136"/>
    </source>
</evidence>
<organism evidence="12 13">
    <name type="scientific">Burkholderia gladioli</name>
    <name type="common">Pseudomonas marginata</name>
    <name type="synonym">Phytomonas marginata</name>
    <dbReference type="NCBI Taxonomy" id="28095"/>
    <lineage>
        <taxon>Bacteria</taxon>
        <taxon>Pseudomonadati</taxon>
        <taxon>Pseudomonadota</taxon>
        <taxon>Betaproteobacteria</taxon>
        <taxon>Burkholderiales</taxon>
        <taxon>Burkholderiaceae</taxon>
        <taxon>Burkholderia</taxon>
    </lineage>
</organism>
<keyword evidence="8" id="KW-1278">Translocase</keyword>
<accession>A0A2A7S5M3</accession>
<proteinExistence type="predicted"/>
<feature type="compositionally biased region" description="Low complexity" evidence="10">
    <location>
        <begin position="260"/>
        <end position="275"/>
    </location>
</feature>
<dbReference type="PANTHER" id="PTHR43790">
    <property type="entry name" value="CARBOHYDRATE TRANSPORT ATP-BINDING PROTEIN MG119-RELATED"/>
    <property type="match status" value="1"/>
</dbReference>
<keyword evidence="2" id="KW-1003">Cell membrane</keyword>
<dbReference type="CDD" id="cd03216">
    <property type="entry name" value="ABC_Carb_Monos_I"/>
    <property type="match status" value="1"/>
</dbReference>
<keyword evidence="3" id="KW-0997">Cell inner membrane</keyword>
<dbReference type="GO" id="GO:0005524">
    <property type="term" value="F:ATP binding"/>
    <property type="evidence" value="ECO:0007669"/>
    <property type="project" value="UniProtKB-KW"/>
</dbReference>
<feature type="domain" description="ABC transporter" evidence="11">
    <location>
        <begin position="286"/>
        <end position="529"/>
    </location>
</feature>
<evidence type="ECO:0000259" key="11">
    <source>
        <dbReference type="PROSITE" id="PS50893"/>
    </source>
</evidence>
<keyword evidence="1" id="KW-0813">Transport</keyword>
<dbReference type="Gene3D" id="3.40.50.300">
    <property type="entry name" value="P-loop containing nucleotide triphosphate hydrolases"/>
    <property type="match status" value="2"/>
</dbReference>
<sequence>MDSSSDYILRTRDVVKRYKALVALDRVSIHIRRGTIHGLLGENGAGKSTLVRLISGQTAPSEGRIVFDGAEVQGSDVRRMESLGVFLVTQEPMIVDSMSVADNLMLGRWPLKRGWTRQVDQRALLGSVETALAGTGLDPRMPARFLSAVARRKLNILRALHSGGKLLILDEPTTALTLADREQMFAFMRELRARGVSFVFISHYNEEILDICDGVSVLRNGRLAGEHDDLGEIDSDGLSELVIGRDVPLFHRDREAASARAARSADAAPDTAATAGGTSKGINKGTGAPTAWRVEDLVAPGIEVPSFEIAPGEIVGFAGLPGSGAKAFALALFGLNRARRGRLWHDGASHALPDHPGTAFRRGIAYLSDDRHRDGLVGLQSIAHNITLSSLADISRGGVIDRRAEQGLVRRYFEHFRVKAATPEVLLGTLSGGNQQKVCLGRVLATAPGLLILDEPTRGIDVGVKEEVHRIVDELTRAGLSVIVITSDLDEMVRLVDRVCVFVGGRIEQEYRGERIGKDAILQSAFGAAPVI</sequence>
<comment type="caution">
    <text evidence="12">The sequence shown here is derived from an EMBL/GenBank/DDBJ whole genome shotgun (WGS) entry which is preliminary data.</text>
</comment>
<evidence type="ECO:0000256" key="8">
    <source>
        <dbReference type="ARBA" id="ARBA00022967"/>
    </source>
</evidence>
<evidence type="ECO:0000313" key="13">
    <source>
        <dbReference type="Proteomes" id="UP000220629"/>
    </source>
</evidence>
<dbReference type="Pfam" id="PF00005">
    <property type="entry name" value="ABC_tran"/>
    <property type="match status" value="2"/>
</dbReference>
<gene>
    <name evidence="12" type="ORF">CRM94_29885</name>
</gene>
<dbReference type="InterPro" id="IPR050107">
    <property type="entry name" value="ABC_carbohydrate_import_ATPase"/>
</dbReference>
<dbReference type="RefSeq" id="WP_098154103.1">
    <property type="nucleotide sequence ID" value="NZ_CADEXE010000004.1"/>
</dbReference>
<dbReference type="AlphaFoldDB" id="A0A2A7S5M3"/>
<feature type="domain" description="ABC transporter" evidence="11">
    <location>
        <begin position="9"/>
        <end position="245"/>
    </location>
</feature>
<keyword evidence="9" id="KW-0472">Membrane</keyword>
<dbReference type="InterPro" id="IPR027417">
    <property type="entry name" value="P-loop_NTPase"/>
</dbReference>
<dbReference type="SMART" id="SM00382">
    <property type="entry name" value="AAA"/>
    <property type="match status" value="2"/>
</dbReference>
<dbReference type="Proteomes" id="UP000220629">
    <property type="component" value="Unassembled WGS sequence"/>
</dbReference>
<evidence type="ECO:0000256" key="4">
    <source>
        <dbReference type="ARBA" id="ARBA00022597"/>
    </source>
</evidence>
<dbReference type="CDD" id="cd03215">
    <property type="entry name" value="ABC_Carb_Monos_II"/>
    <property type="match status" value="1"/>
</dbReference>
<evidence type="ECO:0000256" key="7">
    <source>
        <dbReference type="ARBA" id="ARBA00022840"/>
    </source>
</evidence>
<keyword evidence="4" id="KW-0762">Sugar transport</keyword>
<dbReference type="InterPro" id="IPR017871">
    <property type="entry name" value="ABC_transporter-like_CS"/>
</dbReference>
<dbReference type="InterPro" id="IPR003439">
    <property type="entry name" value="ABC_transporter-like_ATP-bd"/>
</dbReference>
<dbReference type="PROSITE" id="PS00211">
    <property type="entry name" value="ABC_TRANSPORTER_1"/>
    <property type="match status" value="1"/>
</dbReference>
<keyword evidence="5" id="KW-0677">Repeat</keyword>
<dbReference type="InterPro" id="IPR003593">
    <property type="entry name" value="AAA+_ATPase"/>
</dbReference>
<feature type="region of interest" description="Disordered" evidence="10">
    <location>
        <begin position="260"/>
        <end position="286"/>
    </location>
</feature>
<protein>
    <submittedName>
        <fullName evidence="12">Sugar ABC transporter ATP-binding protein</fullName>
    </submittedName>
</protein>
<dbReference type="PROSITE" id="PS50893">
    <property type="entry name" value="ABC_TRANSPORTER_2"/>
    <property type="match status" value="2"/>
</dbReference>
<keyword evidence="6" id="KW-0547">Nucleotide-binding</keyword>
<evidence type="ECO:0000256" key="1">
    <source>
        <dbReference type="ARBA" id="ARBA00022448"/>
    </source>
</evidence>
<name>A0A2A7S5M3_BURGA</name>
<reference evidence="13" key="1">
    <citation type="submission" date="2017-09" db="EMBL/GenBank/DDBJ databases">
        <title>FDA dAtabase for Regulatory Grade micrObial Sequences (FDA-ARGOS): Supporting development and validation of Infectious Disease Dx tests.</title>
        <authorList>
            <person name="Minogue T."/>
            <person name="Wolcott M."/>
            <person name="Wasieloski L."/>
            <person name="Aguilar W."/>
            <person name="Moore D."/>
            <person name="Tallon L."/>
            <person name="Sadzewicz L."/>
            <person name="Ott S."/>
            <person name="Zhao X."/>
            <person name="Nagaraj S."/>
            <person name="Vavikolanu K."/>
            <person name="Aluvathingal J."/>
            <person name="Nadendla S."/>
            <person name="Sichtig H."/>
        </authorList>
    </citation>
    <scope>NUCLEOTIDE SEQUENCE [LARGE SCALE GENOMIC DNA]</scope>
    <source>
        <strain evidence="13">FDAARGOS_390</strain>
    </source>
</reference>
<evidence type="ECO:0000256" key="6">
    <source>
        <dbReference type="ARBA" id="ARBA00022741"/>
    </source>
</evidence>
<evidence type="ECO:0000313" key="12">
    <source>
        <dbReference type="EMBL" id="PEH38585.1"/>
    </source>
</evidence>
<keyword evidence="7 12" id="KW-0067">ATP-binding</keyword>
<evidence type="ECO:0000256" key="2">
    <source>
        <dbReference type="ARBA" id="ARBA00022475"/>
    </source>
</evidence>
<evidence type="ECO:0000256" key="10">
    <source>
        <dbReference type="SAM" id="MobiDB-lite"/>
    </source>
</evidence>
<dbReference type="EMBL" id="PDDY01000004">
    <property type="protein sequence ID" value="PEH38585.1"/>
    <property type="molecule type" value="Genomic_DNA"/>
</dbReference>